<dbReference type="AlphaFoldDB" id="A0A1E3L2M9"/>
<dbReference type="RefSeq" id="WP_069327883.1">
    <property type="nucleotide sequence ID" value="NZ_MDER01000043.1"/>
</dbReference>
<comment type="caution">
    <text evidence="2">The sequence shown here is derived from an EMBL/GenBank/DDBJ whole genome shotgun (WGS) entry which is preliminary data.</text>
</comment>
<proteinExistence type="predicted"/>
<name>A0A1E3L2M9_9BACL</name>
<gene>
    <name evidence="2" type="ORF">PTI45_02467</name>
</gene>
<feature type="transmembrane region" description="Helical" evidence="1">
    <location>
        <begin position="54"/>
        <end position="79"/>
    </location>
</feature>
<reference evidence="2 3" key="1">
    <citation type="submission" date="2016-08" db="EMBL/GenBank/DDBJ databases">
        <title>Genome sequencing of Paenibacillus sp. TI45-13ar, isolated from Korean traditional nuruk.</title>
        <authorList>
            <person name="Kim S.-J."/>
        </authorList>
    </citation>
    <scope>NUCLEOTIDE SEQUENCE [LARGE SCALE GENOMIC DNA]</scope>
    <source>
        <strain evidence="2 3">TI45-13ar</strain>
    </source>
</reference>
<organism evidence="2 3">
    <name type="scientific">Paenibacillus nuruki</name>
    <dbReference type="NCBI Taxonomy" id="1886670"/>
    <lineage>
        <taxon>Bacteria</taxon>
        <taxon>Bacillati</taxon>
        <taxon>Bacillota</taxon>
        <taxon>Bacilli</taxon>
        <taxon>Bacillales</taxon>
        <taxon>Paenibacillaceae</taxon>
        <taxon>Paenibacillus</taxon>
    </lineage>
</organism>
<dbReference type="EMBL" id="MDER01000043">
    <property type="protein sequence ID" value="ODP28049.1"/>
    <property type="molecule type" value="Genomic_DNA"/>
</dbReference>
<dbReference type="STRING" id="1886670.PTI45_02467"/>
<accession>A0A1E3L2M9</accession>
<dbReference type="Proteomes" id="UP000094578">
    <property type="component" value="Unassembled WGS sequence"/>
</dbReference>
<evidence type="ECO:0000313" key="2">
    <source>
        <dbReference type="EMBL" id="ODP28049.1"/>
    </source>
</evidence>
<keyword evidence="1" id="KW-0472">Membrane</keyword>
<protein>
    <submittedName>
        <fullName evidence="2">Uncharacterized protein</fullName>
    </submittedName>
</protein>
<feature type="transmembrane region" description="Helical" evidence="1">
    <location>
        <begin position="100"/>
        <end position="118"/>
    </location>
</feature>
<keyword evidence="3" id="KW-1185">Reference proteome</keyword>
<evidence type="ECO:0000256" key="1">
    <source>
        <dbReference type="SAM" id="Phobius"/>
    </source>
</evidence>
<feature type="transmembrane region" description="Helical" evidence="1">
    <location>
        <begin position="7"/>
        <end position="28"/>
    </location>
</feature>
<keyword evidence="1" id="KW-1133">Transmembrane helix</keyword>
<sequence>MWSKKEQLILWITAYFPLLFLIVAGFLYENNLLPSWLQKKNVALWFAHQWTGEALFIIIVLVLSIVLYRIVIVWLLAGIEQKLLSKKVGNQYAVRHFEKLSASEYSFFLITLLLPRIALDYSSIMNVALSLLVIIFIISVYVKTDTISSCPLFFVSGRQVLKGIISEHTLEEEREHPEYRKHVICLVKEKDLDLSTSYRGQHLVSNMYMIAKENSIKYIK</sequence>
<keyword evidence="1" id="KW-0812">Transmembrane</keyword>
<feature type="transmembrane region" description="Helical" evidence="1">
    <location>
        <begin position="124"/>
        <end position="142"/>
    </location>
</feature>
<evidence type="ECO:0000313" key="3">
    <source>
        <dbReference type="Proteomes" id="UP000094578"/>
    </source>
</evidence>